<evidence type="ECO:0000259" key="9">
    <source>
        <dbReference type="PROSITE" id="PS51186"/>
    </source>
</evidence>
<dbReference type="InterPro" id="IPR036113">
    <property type="entry name" value="Asp/Glu-ADT_sf_sub_c"/>
</dbReference>
<dbReference type="EC" id="6.3.5.-" evidence="6"/>
<evidence type="ECO:0000256" key="7">
    <source>
        <dbReference type="SAM" id="Coils"/>
    </source>
</evidence>
<accession>A0A415TVH9</accession>
<dbReference type="InterPro" id="IPR051531">
    <property type="entry name" value="N-acetyltransferase"/>
</dbReference>
<keyword evidence="6" id="KW-0067">ATP-binding</keyword>
<dbReference type="Gene3D" id="3.40.630.30">
    <property type="match status" value="1"/>
</dbReference>
<proteinExistence type="inferred from homology"/>
<evidence type="ECO:0000256" key="5">
    <source>
        <dbReference type="ARBA" id="ARBA00047913"/>
    </source>
</evidence>
<feature type="coiled-coil region" evidence="7">
    <location>
        <begin position="223"/>
        <end position="253"/>
    </location>
</feature>
<dbReference type="Pfam" id="PF02686">
    <property type="entry name" value="GatC"/>
    <property type="match status" value="1"/>
</dbReference>
<organism evidence="10 11">
    <name type="scientific">Roseburia intestinalis</name>
    <dbReference type="NCBI Taxonomy" id="166486"/>
    <lineage>
        <taxon>Bacteria</taxon>
        <taxon>Bacillati</taxon>
        <taxon>Bacillota</taxon>
        <taxon>Clostridia</taxon>
        <taxon>Lachnospirales</taxon>
        <taxon>Lachnospiraceae</taxon>
        <taxon>Roseburia</taxon>
    </lineage>
</organism>
<evidence type="ECO:0000256" key="2">
    <source>
        <dbReference type="ARBA" id="ARBA00011123"/>
    </source>
</evidence>
<gene>
    <name evidence="6" type="primary">gatC</name>
    <name evidence="10" type="ORF">DWZ31_08115</name>
</gene>
<dbReference type="Pfam" id="PF13302">
    <property type="entry name" value="Acetyltransf_3"/>
    <property type="match status" value="1"/>
</dbReference>
<keyword evidence="7" id="KW-0175">Coiled coil</keyword>
<dbReference type="InterPro" id="IPR000182">
    <property type="entry name" value="GNAT_dom"/>
</dbReference>
<name>A0A415TVH9_9FIRM</name>
<comment type="function">
    <text evidence="3 6">Allows the formation of correctly charged Asn-tRNA(Asn) or Gln-tRNA(Gln) through the transamidation of misacylated Asp-tRNA(Asn) or Glu-tRNA(Gln) in organisms which lack either or both of asparaginyl-tRNA or glutaminyl-tRNA synthetases. The reaction takes place in the presence of glutamine and ATP through an activated phospho-Asp-tRNA(Asn) or phospho-Glu-tRNA(Gln).</text>
</comment>
<dbReference type="HAMAP" id="MF_00122">
    <property type="entry name" value="GatC"/>
    <property type="match status" value="1"/>
</dbReference>
<feature type="region of interest" description="Disordered" evidence="8">
    <location>
        <begin position="279"/>
        <end position="305"/>
    </location>
</feature>
<dbReference type="GO" id="GO:0016747">
    <property type="term" value="F:acyltransferase activity, transferring groups other than amino-acyl groups"/>
    <property type="evidence" value="ECO:0007669"/>
    <property type="project" value="InterPro"/>
</dbReference>
<evidence type="ECO:0000256" key="8">
    <source>
        <dbReference type="SAM" id="MobiDB-lite"/>
    </source>
</evidence>
<dbReference type="PANTHER" id="PTHR43792">
    <property type="entry name" value="GNAT FAMILY, PUTATIVE (AFU_ORTHOLOGUE AFUA_3G00765)-RELATED-RELATED"/>
    <property type="match status" value="1"/>
</dbReference>
<dbReference type="GO" id="GO:0005524">
    <property type="term" value="F:ATP binding"/>
    <property type="evidence" value="ECO:0007669"/>
    <property type="project" value="UniProtKB-KW"/>
</dbReference>
<reference evidence="10 11" key="1">
    <citation type="submission" date="2018-08" db="EMBL/GenBank/DDBJ databases">
        <title>A genome reference for cultivated species of the human gut microbiota.</title>
        <authorList>
            <person name="Zou Y."/>
            <person name="Xue W."/>
            <person name="Luo G."/>
        </authorList>
    </citation>
    <scope>NUCLEOTIDE SEQUENCE [LARGE SCALE GENOMIC DNA]</scope>
    <source>
        <strain evidence="10 11">AF31-21AC</strain>
    </source>
</reference>
<keyword evidence="6" id="KW-0436">Ligase</keyword>
<evidence type="ECO:0000313" key="10">
    <source>
        <dbReference type="EMBL" id="RHN08858.1"/>
    </source>
</evidence>
<dbReference type="PROSITE" id="PS51186">
    <property type="entry name" value="GNAT"/>
    <property type="match status" value="1"/>
</dbReference>
<comment type="caution">
    <text evidence="10">The sequence shown here is derived from an EMBL/GenBank/DDBJ whole genome shotgun (WGS) entry which is preliminary data.</text>
</comment>
<evidence type="ECO:0000256" key="6">
    <source>
        <dbReference type="HAMAP-Rule" id="MF_00122"/>
    </source>
</evidence>
<dbReference type="GO" id="GO:0006412">
    <property type="term" value="P:translation"/>
    <property type="evidence" value="ECO:0007669"/>
    <property type="project" value="UniProtKB-UniRule"/>
</dbReference>
<dbReference type="GO" id="GO:0050566">
    <property type="term" value="F:asparaginyl-tRNA synthase (glutamine-hydrolyzing) activity"/>
    <property type="evidence" value="ECO:0007669"/>
    <property type="project" value="RHEA"/>
</dbReference>
<comment type="catalytic activity">
    <reaction evidence="4 6">
        <text>L-aspartyl-tRNA(Asn) + L-glutamine + ATP + H2O = L-asparaginyl-tRNA(Asn) + L-glutamate + ADP + phosphate + 2 H(+)</text>
        <dbReference type="Rhea" id="RHEA:14513"/>
        <dbReference type="Rhea" id="RHEA-COMP:9674"/>
        <dbReference type="Rhea" id="RHEA-COMP:9677"/>
        <dbReference type="ChEBI" id="CHEBI:15377"/>
        <dbReference type="ChEBI" id="CHEBI:15378"/>
        <dbReference type="ChEBI" id="CHEBI:29985"/>
        <dbReference type="ChEBI" id="CHEBI:30616"/>
        <dbReference type="ChEBI" id="CHEBI:43474"/>
        <dbReference type="ChEBI" id="CHEBI:58359"/>
        <dbReference type="ChEBI" id="CHEBI:78515"/>
        <dbReference type="ChEBI" id="CHEBI:78516"/>
        <dbReference type="ChEBI" id="CHEBI:456216"/>
    </reaction>
</comment>
<evidence type="ECO:0000256" key="1">
    <source>
        <dbReference type="ARBA" id="ARBA00010757"/>
    </source>
</evidence>
<evidence type="ECO:0000256" key="4">
    <source>
        <dbReference type="ARBA" id="ARBA00047380"/>
    </source>
</evidence>
<dbReference type="EMBL" id="QRQN01000008">
    <property type="protein sequence ID" value="RHN08858.1"/>
    <property type="molecule type" value="Genomic_DNA"/>
</dbReference>
<dbReference type="SUPFAM" id="SSF141000">
    <property type="entry name" value="Glu-tRNAGln amidotransferase C subunit"/>
    <property type="match status" value="1"/>
</dbReference>
<dbReference type="GO" id="GO:0006450">
    <property type="term" value="P:regulation of translational fidelity"/>
    <property type="evidence" value="ECO:0007669"/>
    <property type="project" value="InterPro"/>
</dbReference>
<dbReference type="Gene3D" id="1.10.20.60">
    <property type="entry name" value="Glu-tRNAGln amidotransferase C subunit, N-terminal domain"/>
    <property type="match status" value="1"/>
</dbReference>
<comment type="similarity">
    <text evidence="1 6">Belongs to the GatC family.</text>
</comment>
<dbReference type="SUPFAM" id="SSF55729">
    <property type="entry name" value="Acyl-CoA N-acyltransferases (Nat)"/>
    <property type="match status" value="1"/>
</dbReference>
<evidence type="ECO:0000256" key="3">
    <source>
        <dbReference type="ARBA" id="ARBA00024799"/>
    </source>
</evidence>
<dbReference type="AlphaFoldDB" id="A0A415TVH9"/>
<comment type="catalytic activity">
    <reaction evidence="5 6">
        <text>L-glutamyl-tRNA(Gln) + L-glutamine + ATP + H2O = L-glutaminyl-tRNA(Gln) + L-glutamate + ADP + phosphate + H(+)</text>
        <dbReference type="Rhea" id="RHEA:17521"/>
        <dbReference type="Rhea" id="RHEA-COMP:9681"/>
        <dbReference type="Rhea" id="RHEA-COMP:9684"/>
        <dbReference type="ChEBI" id="CHEBI:15377"/>
        <dbReference type="ChEBI" id="CHEBI:15378"/>
        <dbReference type="ChEBI" id="CHEBI:29985"/>
        <dbReference type="ChEBI" id="CHEBI:30616"/>
        <dbReference type="ChEBI" id="CHEBI:43474"/>
        <dbReference type="ChEBI" id="CHEBI:58359"/>
        <dbReference type="ChEBI" id="CHEBI:78520"/>
        <dbReference type="ChEBI" id="CHEBI:78521"/>
        <dbReference type="ChEBI" id="CHEBI:456216"/>
    </reaction>
</comment>
<dbReference type="GO" id="GO:0050567">
    <property type="term" value="F:glutaminyl-tRNA synthase (glutamine-hydrolyzing) activity"/>
    <property type="evidence" value="ECO:0007669"/>
    <property type="project" value="UniProtKB-UniRule"/>
</dbReference>
<evidence type="ECO:0000313" key="11">
    <source>
        <dbReference type="Proteomes" id="UP000283586"/>
    </source>
</evidence>
<dbReference type="InterPro" id="IPR003837">
    <property type="entry name" value="GatC"/>
</dbReference>
<feature type="domain" description="N-acetyltransferase" evidence="9">
    <location>
        <begin position="14"/>
        <end position="181"/>
    </location>
</feature>
<dbReference type="NCBIfam" id="TIGR00135">
    <property type="entry name" value="gatC"/>
    <property type="match status" value="1"/>
</dbReference>
<keyword evidence="6" id="KW-0648">Protein biosynthesis</keyword>
<comment type="subunit">
    <text evidence="2 6">Heterotrimer of A, B and C subunits.</text>
</comment>
<protein>
    <recommendedName>
        <fullName evidence="6">Aspartyl/glutamyl-tRNA(Asn/Gln) amidotransferase subunit C</fullName>
        <shortName evidence="6">Asp/Glu-ADT subunit C</shortName>
        <ecNumber evidence="6">6.3.5.-</ecNumber>
    </recommendedName>
</protein>
<keyword evidence="10" id="KW-0808">Transferase</keyword>
<dbReference type="InterPro" id="IPR016181">
    <property type="entry name" value="Acyl_CoA_acyltransferase"/>
</dbReference>
<sequence length="305" mass="34196">MKHLGTKTIETRRLVLRRFTLSDAEPMYRNWASDPEVTRYLLWPAHESEEETKGILKGWIAAYDKTEKYEWCIELKEIGEAIGSIGVVAVNEKVQSMEVGYCLSCDYWNKGIMSEALEAVVEYLTNEVGARRIAARCDTRNPYSAKVMEKCGLKYEGTAIQAEWNNSGAGDVAYYGLVVGPVIVEEPEEAEEPGIEEEEEIPAVKTGRKNEISDETIEYVGILAKLELNEEEKEHAKKDMEEMLNYIDKLNELDTTGVEPMSHVFPVNNVFREDVVTNGDGSKEALSNAPAQKDGGFKVPKTIGD</sequence>
<keyword evidence="6" id="KW-0547">Nucleotide-binding</keyword>
<dbReference type="Proteomes" id="UP000283586">
    <property type="component" value="Unassembled WGS sequence"/>
</dbReference>